<protein>
    <submittedName>
        <fullName evidence="2">Uncharacterized protein</fullName>
    </submittedName>
</protein>
<feature type="compositionally biased region" description="Polar residues" evidence="1">
    <location>
        <begin position="145"/>
        <end position="158"/>
    </location>
</feature>
<keyword evidence="3" id="KW-1185">Reference proteome</keyword>
<evidence type="ECO:0000313" key="3">
    <source>
        <dbReference type="Proteomes" id="UP001163046"/>
    </source>
</evidence>
<evidence type="ECO:0000313" key="2">
    <source>
        <dbReference type="EMBL" id="KAJ7362104.1"/>
    </source>
</evidence>
<gene>
    <name evidence="2" type="ORF">OS493_013195</name>
</gene>
<comment type="caution">
    <text evidence="2">The sequence shown here is derived from an EMBL/GenBank/DDBJ whole genome shotgun (WGS) entry which is preliminary data.</text>
</comment>
<organism evidence="2 3">
    <name type="scientific">Desmophyllum pertusum</name>
    <dbReference type="NCBI Taxonomy" id="174260"/>
    <lineage>
        <taxon>Eukaryota</taxon>
        <taxon>Metazoa</taxon>
        <taxon>Cnidaria</taxon>
        <taxon>Anthozoa</taxon>
        <taxon>Hexacorallia</taxon>
        <taxon>Scleractinia</taxon>
        <taxon>Caryophylliina</taxon>
        <taxon>Caryophylliidae</taxon>
        <taxon>Desmophyllum</taxon>
    </lineage>
</organism>
<reference evidence="2" key="1">
    <citation type="submission" date="2023-01" db="EMBL/GenBank/DDBJ databases">
        <title>Genome assembly of the deep-sea coral Lophelia pertusa.</title>
        <authorList>
            <person name="Herrera S."/>
            <person name="Cordes E."/>
        </authorList>
    </citation>
    <scope>NUCLEOTIDE SEQUENCE</scope>
    <source>
        <strain evidence="2">USNM1676648</strain>
        <tissue evidence="2">Polyp</tissue>
    </source>
</reference>
<dbReference type="EMBL" id="MU827307">
    <property type="protein sequence ID" value="KAJ7362104.1"/>
    <property type="molecule type" value="Genomic_DNA"/>
</dbReference>
<dbReference type="Proteomes" id="UP001163046">
    <property type="component" value="Unassembled WGS sequence"/>
</dbReference>
<feature type="region of interest" description="Disordered" evidence="1">
    <location>
        <begin position="145"/>
        <end position="291"/>
    </location>
</feature>
<name>A0A9W9YT84_9CNID</name>
<accession>A0A9W9YT84</accession>
<feature type="compositionally biased region" description="Polar residues" evidence="1">
    <location>
        <begin position="230"/>
        <end position="277"/>
    </location>
</feature>
<feature type="region of interest" description="Disordered" evidence="1">
    <location>
        <begin position="321"/>
        <end position="342"/>
    </location>
</feature>
<proteinExistence type="predicted"/>
<sequence>MRARKDTLSMLELSDLFKKKKELMWNPNYAGSDFEENPCYRRILARASRVQTEIEERTTSRDPPLRLPSEDNNLFRAGPSQKQQVCTKGDHCSQAAQLYRSACDEMSPPRKDERSMYRKEIPQELRSCSHYEAIYLPLVNTPGCGSQRQASYQSPSQAKRSSSRGRKEKRTSSHTAKRHSRLFPSQHSRLLFTKPRKISVTQPSKPRGRKEKQTSSHTAKRYSRLFTLPRNLSATSQHSRLLFTTPNKLSVTQPSKRSRPLLTQPSSRQNRKANQQSHGHKGVRRTEYAATKSRNGATIAAKKKEMATHTNNTAAAITAGYQRRDSSSSQLNRIEERPHQPRLPARRYGQQEVCEARNPRGTRRIGICQDTDKSREQRTFVRVLCKRF</sequence>
<evidence type="ECO:0000256" key="1">
    <source>
        <dbReference type="SAM" id="MobiDB-lite"/>
    </source>
</evidence>
<dbReference type="AlphaFoldDB" id="A0A9W9YT84"/>